<feature type="transmembrane region" description="Helical" evidence="9">
    <location>
        <begin position="38"/>
        <end position="63"/>
    </location>
</feature>
<dbReference type="EC" id="2.7.13.3" evidence="2"/>
<dbReference type="CDD" id="cd16917">
    <property type="entry name" value="HATPase_UhpB-NarQ-NarX-like"/>
    <property type="match status" value="1"/>
</dbReference>
<keyword evidence="5" id="KW-0547">Nucleotide-binding</keyword>
<feature type="domain" description="Signal transduction histidine kinase subgroup 3 dimerisation and phosphoacceptor" evidence="10">
    <location>
        <begin position="217"/>
        <end position="282"/>
    </location>
</feature>
<accession>A0A3A4AC18</accession>
<dbReference type="Proteomes" id="UP000265768">
    <property type="component" value="Unassembled WGS sequence"/>
</dbReference>
<comment type="caution">
    <text evidence="11">The sequence shown here is derived from an EMBL/GenBank/DDBJ whole genome shotgun (WGS) entry which is preliminary data.</text>
</comment>
<keyword evidence="3" id="KW-0597">Phosphoprotein</keyword>
<proteinExistence type="predicted"/>
<feature type="transmembrane region" description="Helical" evidence="9">
    <location>
        <begin position="75"/>
        <end position="98"/>
    </location>
</feature>
<dbReference type="Gene3D" id="1.20.5.1930">
    <property type="match status" value="1"/>
</dbReference>
<evidence type="ECO:0000256" key="4">
    <source>
        <dbReference type="ARBA" id="ARBA00022679"/>
    </source>
</evidence>
<dbReference type="EMBL" id="QZEY01000018">
    <property type="protein sequence ID" value="RJL23570.1"/>
    <property type="molecule type" value="Genomic_DNA"/>
</dbReference>
<dbReference type="AlphaFoldDB" id="A0A3A4AC18"/>
<feature type="transmembrane region" description="Helical" evidence="9">
    <location>
        <begin position="118"/>
        <end position="138"/>
    </location>
</feature>
<dbReference type="GO" id="GO:0000155">
    <property type="term" value="F:phosphorelay sensor kinase activity"/>
    <property type="evidence" value="ECO:0007669"/>
    <property type="project" value="InterPro"/>
</dbReference>
<evidence type="ECO:0000256" key="8">
    <source>
        <dbReference type="ARBA" id="ARBA00023012"/>
    </source>
</evidence>
<dbReference type="GO" id="GO:0005524">
    <property type="term" value="F:ATP binding"/>
    <property type="evidence" value="ECO:0007669"/>
    <property type="project" value="UniProtKB-KW"/>
</dbReference>
<dbReference type="GO" id="GO:0046983">
    <property type="term" value="F:protein dimerization activity"/>
    <property type="evidence" value="ECO:0007669"/>
    <property type="project" value="InterPro"/>
</dbReference>
<dbReference type="GO" id="GO:0016020">
    <property type="term" value="C:membrane"/>
    <property type="evidence" value="ECO:0007669"/>
    <property type="project" value="InterPro"/>
</dbReference>
<evidence type="ECO:0000256" key="3">
    <source>
        <dbReference type="ARBA" id="ARBA00022553"/>
    </source>
</evidence>
<evidence type="ECO:0000259" key="10">
    <source>
        <dbReference type="Pfam" id="PF07730"/>
    </source>
</evidence>
<dbReference type="PANTHER" id="PTHR24421:SF10">
    <property type="entry name" value="NITRATE_NITRITE SENSOR PROTEIN NARQ"/>
    <property type="match status" value="1"/>
</dbReference>
<dbReference type="Gene3D" id="3.30.565.10">
    <property type="entry name" value="Histidine kinase-like ATPase, C-terminal domain"/>
    <property type="match status" value="1"/>
</dbReference>
<evidence type="ECO:0000256" key="5">
    <source>
        <dbReference type="ARBA" id="ARBA00022741"/>
    </source>
</evidence>
<keyword evidence="4" id="KW-0808">Transferase</keyword>
<keyword evidence="12" id="KW-1185">Reference proteome</keyword>
<evidence type="ECO:0000313" key="12">
    <source>
        <dbReference type="Proteomes" id="UP000265768"/>
    </source>
</evidence>
<keyword evidence="9" id="KW-0812">Transmembrane</keyword>
<evidence type="ECO:0000256" key="9">
    <source>
        <dbReference type="SAM" id="Phobius"/>
    </source>
</evidence>
<gene>
    <name evidence="11" type="ORF">D5H75_32205</name>
</gene>
<dbReference type="PANTHER" id="PTHR24421">
    <property type="entry name" value="NITRATE/NITRITE SENSOR PROTEIN NARX-RELATED"/>
    <property type="match status" value="1"/>
</dbReference>
<dbReference type="SUPFAM" id="SSF55874">
    <property type="entry name" value="ATPase domain of HSP90 chaperone/DNA topoisomerase II/histidine kinase"/>
    <property type="match status" value="1"/>
</dbReference>
<sequence>METRGYLKVLADDVTGALWRRPNVLPRSVLPAWLTRSAVVYIALAIILAGVTFGMFAAAYFPVIDEHSRGPENSFVVLLVSLAQTLPLLLVWRAPLLAWRITAAGMFVQNFVALMHDAWPWSPGACIVYVVVLTVVALACDRRTVIAIGIVSVGGIVFPGAASVGMDPIIALLAVALVTVPLVVGDAVRARRTAERSLAVSEEERKSEATLRAVLEERARIARELHDIVAHHMSVIAVQAEAAPYRIKELPEPALETFTTIRGAAREALTETRRLVGLLREGGERAERAPQPDVDRIEDLVSEVRGTGMDVELKIIGTPSPLPTGMGLSVYRIVQESLSNVRRHAPGAPAVVEIEYGSSELDLRVVNGPGNGQGGLSDGRPGHGLLGMRERVAVYNGTLEAGTADDGGFVVKAWIPL</sequence>
<evidence type="ECO:0000256" key="7">
    <source>
        <dbReference type="ARBA" id="ARBA00022840"/>
    </source>
</evidence>
<keyword evidence="7" id="KW-0067">ATP-binding</keyword>
<name>A0A3A4AC18_9ACTN</name>
<feature type="transmembrane region" description="Helical" evidence="9">
    <location>
        <begin position="145"/>
        <end position="163"/>
    </location>
</feature>
<reference evidence="11 12" key="1">
    <citation type="submission" date="2018-09" db="EMBL/GenBank/DDBJ databases">
        <title>YIM 75507 draft genome.</title>
        <authorList>
            <person name="Tang S."/>
            <person name="Feng Y."/>
        </authorList>
    </citation>
    <scope>NUCLEOTIDE SEQUENCE [LARGE SCALE GENOMIC DNA]</scope>
    <source>
        <strain evidence="11 12">YIM 75507</strain>
    </source>
</reference>
<comment type="catalytic activity">
    <reaction evidence="1">
        <text>ATP + protein L-histidine = ADP + protein N-phospho-L-histidine.</text>
        <dbReference type="EC" id="2.7.13.3"/>
    </reaction>
</comment>
<feature type="transmembrane region" description="Helical" evidence="9">
    <location>
        <begin position="169"/>
        <end position="188"/>
    </location>
</feature>
<dbReference type="Pfam" id="PF07730">
    <property type="entry name" value="HisKA_3"/>
    <property type="match status" value="1"/>
</dbReference>
<dbReference type="InterPro" id="IPR050482">
    <property type="entry name" value="Sensor_HK_TwoCompSys"/>
</dbReference>
<evidence type="ECO:0000256" key="2">
    <source>
        <dbReference type="ARBA" id="ARBA00012438"/>
    </source>
</evidence>
<evidence type="ECO:0000256" key="1">
    <source>
        <dbReference type="ARBA" id="ARBA00000085"/>
    </source>
</evidence>
<protein>
    <recommendedName>
        <fullName evidence="2">histidine kinase</fullName>
        <ecNumber evidence="2">2.7.13.3</ecNumber>
    </recommendedName>
</protein>
<keyword evidence="8" id="KW-0902">Two-component regulatory system</keyword>
<keyword evidence="6 11" id="KW-0418">Kinase</keyword>
<keyword evidence="9" id="KW-0472">Membrane</keyword>
<evidence type="ECO:0000256" key="6">
    <source>
        <dbReference type="ARBA" id="ARBA00022777"/>
    </source>
</evidence>
<keyword evidence="9" id="KW-1133">Transmembrane helix</keyword>
<dbReference type="InterPro" id="IPR036890">
    <property type="entry name" value="HATPase_C_sf"/>
</dbReference>
<organism evidence="11 12">
    <name type="scientific">Bailinhaonella thermotolerans</name>
    <dbReference type="NCBI Taxonomy" id="1070861"/>
    <lineage>
        <taxon>Bacteria</taxon>
        <taxon>Bacillati</taxon>
        <taxon>Actinomycetota</taxon>
        <taxon>Actinomycetes</taxon>
        <taxon>Streptosporangiales</taxon>
        <taxon>Streptosporangiaceae</taxon>
        <taxon>Bailinhaonella</taxon>
    </lineage>
</organism>
<dbReference type="InterPro" id="IPR011712">
    <property type="entry name" value="Sig_transdc_His_kin_sub3_dim/P"/>
</dbReference>
<evidence type="ECO:0000313" key="11">
    <source>
        <dbReference type="EMBL" id="RJL23570.1"/>
    </source>
</evidence>